<accession>A0AC61MZ32</accession>
<dbReference type="Proteomes" id="UP000682782">
    <property type="component" value="Chromosome"/>
</dbReference>
<proteinExistence type="predicted"/>
<evidence type="ECO:0000313" key="2">
    <source>
        <dbReference type="Proteomes" id="UP000682782"/>
    </source>
</evidence>
<name>A0AC61MZ32_9FIRM</name>
<gene>
    <name evidence="1" type="ORF">JYE49_06865</name>
</gene>
<keyword evidence="2" id="KW-1185">Reference proteome</keyword>
<dbReference type="EMBL" id="CP068393">
    <property type="protein sequence ID" value="QUC68406.1"/>
    <property type="molecule type" value="Genomic_DNA"/>
</dbReference>
<organism evidence="1 2">
    <name type="scientific">Aristaeella hokkaidonensis</name>
    <dbReference type="NCBI Taxonomy" id="3046382"/>
    <lineage>
        <taxon>Bacteria</taxon>
        <taxon>Bacillati</taxon>
        <taxon>Bacillota</taxon>
        <taxon>Clostridia</taxon>
        <taxon>Eubacteriales</taxon>
        <taxon>Aristaeellaceae</taxon>
        <taxon>Aristaeella</taxon>
    </lineage>
</organism>
<protein>
    <submittedName>
        <fullName evidence="1">GNAT family N-acetyltransferase</fullName>
    </submittedName>
</protein>
<sequence length="148" mass="16715">MSLEFRKAGTSDVPVLNSLSKQAFDTDVEVGGTSTGGPPGYMSVPFHMKMARTGHLYKLTENGLIIGGALLFQDGEELNVGRIFINPEHFRKGYGIRMMEAIEDMFTNVKVFTLDTPVWNIRTNAFYTKLGYTEVRRDGDFIYYAKQR</sequence>
<reference evidence="1" key="1">
    <citation type="submission" date="2021-01" db="EMBL/GenBank/DDBJ databases">
        <title>Complete genome sequence of Clostridiales bacterium R-7.</title>
        <authorList>
            <person name="Mahoney-Kurpe S.C."/>
            <person name="Palevich N."/>
            <person name="Koike S."/>
            <person name="Moon C.D."/>
            <person name="Attwood G.T."/>
        </authorList>
    </citation>
    <scope>NUCLEOTIDE SEQUENCE</scope>
    <source>
        <strain evidence="1">R-7</strain>
    </source>
</reference>
<evidence type="ECO:0000313" key="1">
    <source>
        <dbReference type="EMBL" id="QUC68406.1"/>
    </source>
</evidence>